<keyword evidence="3" id="KW-0547">Nucleotide-binding</keyword>
<evidence type="ECO:0000259" key="8">
    <source>
        <dbReference type="Pfam" id="PF00501"/>
    </source>
</evidence>
<evidence type="ECO:0000313" key="9">
    <source>
        <dbReference type="EMBL" id="KAF7475587.1"/>
    </source>
</evidence>
<evidence type="ECO:0000256" key="1">
    <source>
        <dbReference type="ARBA" id="ARBA00022490"/>
    </source>
</evidence>
<evidence type="ECO:0000256" key="6">
    <source>
        <dbReference type="ARBA" id="ARBA00024484"/>
    </source>
</evidence>
<dbReference type="GO" id="GO:0005524">
    <property type="term" value="F:ATP binding"/>
    <property type="evidence" value="ECO:0007669"/>
    <property type="project" value="UniProtKB-KW"/>
</dbReference>
<keyword evidence="2" id="KW-0436">Ligase</keyword>
<dbReference type="InterPro" id="IPR042099">
    <property type="entry name" value="ANL_N_sf"/>
</dbReference>
<dbReference type="PANTHER" id="PTHR43272">
    <property type="entry name" value="LONG-CHAIN-FATTY-ACID--COA LIGASE"/>
    <property type="match status" value="1"/>
</dbReference>
<sequence>MLLEPTPALDVATTLSLYPSSPTPAPSHHPQAESSKSGFLMDMLQEVQPTTFYGTPWIWERMLDNLKTSQLDSSTFRRKLDCWAMKLGLNTNKKRMFEQVHPPLCFRLAKMLTFNRARKFLGLSHCEQFFNIGLGLPTATLDFFLSLNIPIFEVYGLSEGTGIHTLSSHQAFRLPRWVLARTWMHLGLVQFPSMAVTPASLPSKEHMSRST</sequence>
<feature type="domain" description="AMP-dependent synthetase/ligase" evidence="8">
    <location>
        <begin position="35"/>
        <end position="166"/>
    </location>
</feature>
<keyword evidence="4" id="KW-0443">Lipid metabolism</keyword>
<keyword evidence="4" id="KW-0276">Fatty acid metabolism</keyword>
<dbReference type="EC" id="6.2.1.3" evidence="7"/>
<reference evidence="9" key="2">
    <citation type="submission" date="2020-08" db="EMBL/GenBank/DDBJ databases">
        <authorList>
            <person name="Shumante A."/>
            <person name="Zimin A.V."/>
            <person name="Puiu D."/>
            <person name="Salzberg S.L."/>
        </authorList>
    </citation>
    <scope>NUCLEOTIDE SEQUENCE</scope>
    <source>
        <strain evidence="9">WC2-LM</strain>
        <tissue evidence="9">Liver</tissue>
    </source>
</reference>
<dbReference type="EMBL" id="WJEC01003043">
    <property type="protein sequence ID" value="KAF7475587.1"/>
    <property type="molecule type" value="Genomic_DNA"/>
</dbReference>
<dbReference type="GO" id="GO:0005783">
    <property type="term" value="C:endoplasmic reticulum"/>
    <property type="evidence" value="ECO:0007669"/>
    <property type="project" value="TreeGrafter"/>
</dbReference>
<dbReference type="Proteomes" id="UP000662637">
    <property type="component" value="Unassembled WGS sequence"/>
</dbReference>
<evidence type="ECO:0000256" key="7">
    <source>
        <dbReference type="ARBA" id="ARBA00026121"/>
    </source>
</evidence>
<keyword evidence="11" id="KW-1185">Reference proteome</keyword>
<protein>
    <recommendedName>
        <fullName evidence="7">long-chain-fatty-acid--CoA ligase</fullName>
        <ecNumber evidence="7">6.2.1.3</ecNumber>
    </recommendedName>
</protein>
<dbReference type="SUPFAM" id="SSF56801">
    <property type="entry name" value="Acetyl-CoA synthetase-like"/>
    <property type="match status" value="1"/>
</dbReference>
<evidence type="ECO:0000313" key="11">
    <source>
        <dbReference type="Proteomes" id="UP000335636"/>
    </source>
</evidence>
<dbReference type="Pfam" id="PF00501">
    <property type="entry name" value="AMP-binding"/>
    <property type="match status" value="1"/>
</dbReference>
<dbReference type="GO" id="GO:0016020">
    <property type="term" value="C:membrane"/>
    <property type="evidence" value="ECO:0007669"/>
    <property type="project" value="TreeGrafter"/>
</dbReference>
<evidence type="ECO:0000256" key="4">
    <source>
        <dbReference type="ARBA" id="ARBA00022832"/>
    </source>
</evidence>
<comment type="catalytic activity">
    <reaction evidence="6">
        <text>a long-chain fatty acid + ATP + CoA = a long-chain fatty acyl-CoA + AMP + diphosphate</text>
        <dbReference type="Rhea" id="RHEA:15421"/>
        <dbReference type="ChEBI" id="CHEBI:30616"/>
        <dbReference type="ChEBI" id="CHEBI:33019"/>
        <dbReference type="ChEBI" id="CHEBI:57287"/>
        <dbReference type="ChEBI" id="CHEBI:57560"/>
        <dbReference type="ChEBI" id="CHEBI:83139"/>
        <dbReference type="ChEBI" id="CHEBI:456215"/>
        <dbReference type="EC" id="6.2.1.3"/>
    </reaction>
    <physiologicalReaction direction="left-to-right" evidence="6">
        <dbReference type="Rhea" id="RHEA:15422"/>
    </physiologicalReaction>
</comment>
<evidence type="ECO:0000256" key="5">
    <source>
        <dbReference type="ARBA" id="ARBA00022840"/>
    </source>
</evidence>
<reference evidence="10 11" key="1">
    <citation type="submission" date="2019-04" db="EMBL/GenBank/DDBJ databases">
        <authorList>
            <person name="Alioto T."/>
            <person name="Alioto T."/>
        </authorList>
    </citation>
    <scope>NUCLEOTIDE SEQUENCE [LARGE SCALE GENOMIC DNA]</scope>
</reference>
<dbReference type="EMBL" id="CABDUW010000438">
    <property type="protein sequence ID" value="VTJ68653.1"/>
    <property type="molecule type" value="Genomic_DNA"/>
</dbReference>
<dbReference type="AlphaFoldDB" id="A0A5E4BG35"/>
<evidence type="ECO:0000256" key="2">
    <source>
        <dbReference type="ARBA" id="ARBA00022598"/>
    </source>
</evidence>
<accession>A0A5E4BG35</accession>
<dbReference type="Gene3D" id="3.40.50.12780">
    <property type="entry name" value="N-terminal domain of ligase-like"/>
    <property type="match status" value="1"/>
</dbReference>
<evidence type="ECO:0000313" key="10">
    <source>
        <dbReference type="EMBL" id="VTJ68653.1"/>
    </source>
</evidence>
<gene>
    <name evidence="9" type="ORF">GHT09_013536</name>
    <name evidence="10" type="ORF">MONAX_5E031102</name>
</gene>
<evidence type="ECO:0000256" key="3">
    <source>
        <dbReference type="ARBA" id="ARBA00022741"/>
    </source>
</evidence>
<dbReference type="PANTHER" id="PTHR43272:SF101">
    <property type="entry name" value="ACYL-COA SYNTHETASE BUBBLEGUM FAMILY MEMBER 2-RELATED"/>
    <property type="match status" value="1"/>
</dbReference>
<dbReference type="Proteomes" id="UP000335636">
    <property type="component" value="Unassembled WGS sequence"/>
</dbReference>
<dbReference type="InterPro" id="IPR000873">
    <property type="entry name" value="AMP-dep_synth/lig_dom"/>
</dbReference>
<dbReference type="GO" id="GO:0004467">
    <property type="term" value="F:long-chain fatty acid-CoA ligase activity"/>
    <property type="evidence" value="ECO:0007669"/>
    <property type="project" value="UniProtKB-EC"/>
</dbReference>
<proteinExistence type="predicted"/>
<keyword evidence="5" id="KW-0067">ATP-binding</keyword>
<name>A0A5E4BG35_MARMO</name>
<keyword evidence="1" id="KW-0963">Cytoplasm</keyword>
<organism evidence="10 11">
    <name type="scientific">Marmota monax</name>
    <name type="common">Woodchuck</name>
    <dbReference type="NCBI Taxonomy" id="9995"/>
    <lineage>
        <taxon>Eukaryota</taxon>
        <taxon>Metazoa</taxon>
        <taxon>Chordata</taxon>
        <taxon>Craniata</taxon>
        <taxon>Vertebrata</taxon>
        <taxon>Euteleostomi</taxon>
        <taxon>Mammalia</taxon>
        <taxon>Eutheria</taxon>
        <taxon>Euarchontoglires</taxon>
        <taxon>Glires</taxon>
        <taxon>Rodentia</taxon>
        <taxon>Sciuromorpha</taxon>
        <taxon>Sciuridae</taxon>
        <taxon>Xerinae</taxon>
        <taxon>Marmotini</taxon>
        <taxon>Marmota</taxon>
    </lineage>
</organism>